<dbReference type="SMART" id="SM00487">
    <property type="entry name" value="DEXDc"/>
    <property type="match status" value="1"/>
</dbReference>
<keyword evidence="3 12" id="KW-0378">Hydrolase</keyword>
<evidence type="ECO:0000256" key="6">
    <source>
        <dbReference type="ARBA" id="ARBA00023125"/>
    </source>
</evidence>
<feature type="domain" description="Helicase ATP-binding" evidence="10">
    <location>
        <begin position="31"/>
        <end position="224"/>
    </location>
</feature>
<dbReference type="InterPro" id="IPR011545">
    <property type="entry name" value="DEAD/DEAH_box_helicase_dom"/>
</dbReference>
<dbReference type="PROSITE" id="PS51192">
    <property type="entry name" value="HELICASE_ATP_BIND_1"/>
    <property type="match status" value="1"/>
</dbReference>
<dbReference type="Gene3D" id="3.40.50.300">
    <property type="entry name" value="P-loop containing nucleotide triphosphate hydrolases"/>
    <property type="match status" value="2"/>
</dbReference>
<dbReference type="InterPro" id="IPR013701">
    <property type="entry name" value="Lhr-like_DEAD/DEAH_assoc"/>
</dbReference>
<keyword evidence="13" id="KW-1185">Reference proteome</keyword>
<protein>
    <submittedName>
        <fullName evidence="12">ATP-dependent helicase</fullName>
        <ecNumber evidence="12">3.6.4.-</ecNumber>
    </submittedName>
</protein>
<keyword evidence="8" id="KW-0413">Isomerase</keyword>
<evidence type="ECO:0000256" key="9">
    <source>
        <dbReference type="SAM" id="MobiDB-lite"/>
    </source>
</evidence>
<evidence type="ECO:0000256" key="1">
    <source>
        <dbReference type="ARBA" id="ARBA00022741"/>
    </source>
</evidence>
<evidence type="ECO:0000256" key="7">
    <source>
        <dbReference type="ARBA" id="ARBA00023204"/>
    </source>
</evidence>
<dbReference type="EMBL" id="JAAGWY010000001">
    <property type="protein sequence ID" value="NEN04538.1"/>
    <property type="molecule type" value="Genomic_DNA"/>
</dbReference>
<keyword evidence="1" id="KW-0547">Nucleotide-binding</keyword>
<dbReference type="GO" id="GO:0005524">
    <property type="term" value="F:ATP binding"/>
    <property type="evidence" value="ECO:0007669"/>
    <property type="project" value="UniProtKB-KW"/>
</dbReference>
<reference evidence="12 13" key="1">
    <citation type="journal article" date="2014" name="J. Microbiol.">
        <title>Diaminobutyricibacter tongyongensis gen. nov., sp. nov. and Homoserinibacter gongjuensis gen. nov., sp. nov. belong to the family Microbacteriaceae.</title>
        <authorList>
            <person name="Kim S.J."/>
            <person name="Ahn J.H."/>
            <person name="Weon H.Y."/>
            <person name="Hamada M."/>
            <person name="Suzuki K."/>
            <person name="Kwon S.W."/>
        </authorList>
    </citation>
    <scope>NUCLEOTIDE SEQUENCE [LARGE SCALE GENOMIC DNA]</scope>
    <source>
        <strain evidence="12 13">NBRC 108724</strain>
    </source>
</reference>
<keyword evidence="5" id="KW-0067">ATP-binding</keyword>
<dbReference type="GO" id="GO:0006281">
    <property type="term" value="P:DNA repair"/>
    <property type="evidence" value="ECO:0007669"/>
    <property type="project" value="UniProtKB-KW"/>
</dbReference>
<evidence type="ECO:0000256" key="3">
    <source>
        <dbReference type="ARBA" id="ARBA00022801"/>
    </source>
</evidence>
<comment type="caution">
    <text evidence="12">The sequence shown here is derived from an EMBL/GenBank/DDBJ whole genome shotgun (WGS) entry which is preliminary data.</text>
</comment>
<evidence type="ECO:0000259" key="10">
    <source>
        <dbReference type="PROSITE" id="PS51192"/>
    </source>
</evidence>
<dbReference type="RefSeq" id="WP_163287646.1">
    <property type="nucleotide sequence ID" value="NZ_JAAGWY010000001.1"/>
</dbReference>
<dbReference type="SMART" id="SM00490">
    <property type="entry name" value="HELICc"/>
    <property type="match status" value="1"/>
</dbReference>
<dbReference type="Pfam" id="PF19306">
    <property type="entry name" value="WHD_Lhr"/>
    <property type="match status" value="1"/>
</dbReference>
<dbReference type="InterPro" id="IPR055369">
    <property type="entry name" value="WH2_Lhr"/>
</dbReference>
<feature type="domain" description="Helicase C-terminal" evidence="11">
    <location>
        <begin position="273"/>
        <end position="456"/>
    </location>
</feature>
<dbReference type="Pfam" id="PF23236">
    <property type="entry name" value="WHD_2nd_Lhr"/>
    <property type="match status" value="1"/>
</dbReference>
<evidence type="ECO:0000256" key="5">
    <source>
        <dbReference type="ARBA" id="ARBA00022840"/>
    </source>
</evidence>
<dbReference type="SUPFAM" id="SSF52540">
    <property type="entry name" value="P-loop containing nucleoside triphosphate hydrolases"/>
    <property type="match status" value="1"/>
</dbReference>
<dbReference type="PANTHER" id="PTHR47962">
    <property type="entry name" value="ATP-DEPENDENT HELICASE LHR-RELATED-RELATED"/>
    <property type="match status" value="1"/>
</dbReference>
<evidence type="ECO:0000313" key="12">
    <source>
        <dbReference type="EMBL" id="NEN04538.1"/>
    </source>
</evidence>
<evidence type="ECO:0000256" key="8">
    <source>
        <dbReference type="ARBA" id="ARBA00023235"/>
    </source>
</evidence>
<keyword evidence="6" id="KW-0238">DNA-binding</keyword>
<dbReference type="GO" id="GO:0003677">
    <property type="term" value="F:DNA binding"/>
    <property type="evidence" value="ECO:0007669"/>
    <property type="project" value="UniProtKB-KW"/>
</dbReference>
<dbReference type="InterPro" id="IPR045628">
    <property type="entry name" value="Lhr_WH_dom"/>
</dbReference>
<dbReference type="InterPro" id="IPR055367">
    <property type="entry name" value="WH4_Lhr"/>
</dbReference>
<dbReference type="InterPro" id="IPR055368">
    <property type="entry name" value="WH3_Lhr"/>
</dbReference>
<evidence type="ECO:0000256" key="4">
    <source>
        <dbReference type="ARBA" id="ARBA00022806"/>
    </source>
</evidence>
<dbReference type="CDD" id="cd18796">
    <property type="entry name" value="SF2_C_LHR"/>
    <property type="match status" value="1"/>
</dbReference>
<dbReference type="Pfam" id="PF00270">
    <property type="entry name" value="DEAD"/>
    <property type="match status" value="1"/>
</dbReference>
<dbReference type="Pfam" id="PF08494">
    <property type="entry name" value="DEAD_assoc"/>
    <property type="match status" value="1"/>
</dbReference>
<keyword evidence="4 12" id="KW-0347">Helicase</keyword>
<keyword evidence="7" id="KW-0234">DNA repair</keyword>
<dbReference type="Pfam" id="PF23235">
    <property type="entry name" value="WHD_3rd_Lhr"/>
    <property type="match status" value="1"/>
</dbReference>
<sequence length="1544" mass="165543">MSNVLDRFSPATREWFSGAFPEPTTAQSGAWDAISRGSHALVIAPTGSGKTLAAFLWAIDRLAAEDRDHARPPGTRVLYISPLKALGVDVERNLRAPLVGITQTAKRLGAEPPHVSVGVRSGDTTSSDRRALVTNPPDILITTPESLFLMLTSAARETLASVETVIVDEVHAVAATKRGAHLAVSLERLDAMLAKPAQRIGLSATVRPAEEVARFLGGRAPVEVVSPASGKRFDLRVVVPVEDMSELGTSTWNDEGDTRTPQTGSIWPHVEEAIVDRVLEHRSSIVFANSRRLAERLTARLNEIYEKRLLGGIAAPTRVPAEAIGASGQTKGSSLAGADPDALVLARAHHGSVSKEQRALIEDDLKSGRLRCVVATSSLELGIDMGAVDLVVQVESPPSVASGLQRVGRAGHQVGEVSRGILFPKHRADLIHSAVAAERMTSGLIESLRVPTNPLDILAQQTVAAVALEPVDADDWFDTVRRSAPFATLPRSAYDATLDLLAGRYPSDEFAELRPRIVWDRDSGSLTGRPGAQRLAVTSGGTIPDRGLFGVYMVGEKASRVGELDEEMVYESRVGDVFALGSTSWRIQEITHDRVLVTPAFGEPGRLPFWKGDGLGRPAELGRAVGTFVREVSGASEADAELRCVEAGLDRWATGNLLAFLREQRTATGHIPNDRTLVVERFRDELGDWRVVMHSPYGMQVHAPWALAVGARVRERFGIEGASMAADDGIIVRIPDTESQPPGAELFVFDPAELDELVTTEVGGSALFAARFRECAARALLLPKYNPGKRSPLWQQRQKASQLLDVARKYPTFPIILETVRECLQDVYDLPALDALAKQLAERTVRIVETTTESASPFARALLFGYVAAFMYEGDSPLAERRAAALSLDAGLLAELLGRAELRELLDPAVIERVEREVQRLAPERRARGVEGAADLIRMLGPLTVDEAAERLAGAPHADGDGADAATADVAREYLTELVDAKRALKVSIAGTERYAAIEDASRLRDALGVPLPIGVPTAFIEPVDDPLGDLVSRYARTHGPFATADVAARFGLGIAIVNDALRRLSHDRRVVEGEFRPHAFGSEWCDAEILRRLRRMSLAALRHEVEPVDPQTFARFLPDWQHIGGILRGVDAVASVIEQLAGARIPASAWESLVLPSRVVDYSPAMLDELTATGEVVWAGGGSLPGNDGWVSLHLAESAPVTLPLPIEYEPDALQLDILEALGRGGGFFFRQLSDTINGERVARDGGQAGGPAPVDDATLVTAIWDLVWAGLLTNDTLAPLRTLTGSSGAHKRPKTPPRSRLYRGRSVGRSALVTRVGPPIAGGRWSVLPPPDEDATLRARALGETLLDRYGVVTRGSVMNEGAPGGFALAYKVLSGFEESGRARRGYFIETLGAAQFATGATVDRLRSFTLDHTQEPPRNAVALAATDPANPYGAALGWPATPEDAGSGHRPGRKAGALVVIVDGALILYVERGGKSLLSFSEDVRVLDVAARALGALIVRGRVDKLAIETVNGGFVLGTPLGDALSAAGFLATPRGLRLRS</sequence>
<accession>A0A6L9XU53</accession>
<dbReference type="InterPro" id="IPR027417">
    <property type="entry name" value="P-loop_NTPase"/>
</dbReference>
<dbReference type="InterPro" id="IPR001650">
    <property type="entry name" value="Helicase_C-like"/>
</dbReference>
<name>A0A6L9XU53_9MICO</name>
<feature type="compositionally biased region" description="Basic residues" evidence="9">
    <location>
        <begin position="1291"/>
        <end position="1303"/>
    </location>
</feature>
<evidence type="ECO:0000259" key="11">
    <source>
        <dbReference type="PROSITE" id="PS51194"/>
    </source>
</evidence>
<dbReference type="Proteomes" id="UP000474967">
    <property type="component" value="Unassembled WGS sequence"/>
</dbReference>
<evidence type="ECO:0000313" key="13">
    <source>
        <dbReference type="Proteomes" id="UP000474967"/>
    </source>
</evidence>
<organism evidence="12 13">
    <name type="scientific">Leifsonia tongyongensis</name>
    <dbReference type="NCBI Taxonomy" id="1268043"/>
    <lineage>
        <taxon>Bacteria</taxon>
        <taxon>Bacillati</taxon>
        <taxon>Actinomycetota</taxon>
        <taxon>Actinomycetes</taxon>
        <taxon>Micrococcales</taxon>
        <taxon>Microbacteriaceae</taxon>
        <taxon>Leifsonia</taxon>
    </lineage>
</organism>
<dbReference type="InterPro" id="IPR052511">
    <property type="entry name" value="ATP-dep_Helicase"/>
</dbReference>
<dbReference type="EC" id="3.6.4.-" evidence="12"/>
<proteinExistence type="predicted"/>
<dbReference type="CDD" id="cd17922">
    <property type="entry name" value="DEXHc_LHR-like"/>
    <property type="match status" value="1"/>
</dbReference>
<keyword evidence="2" id="KW-0227">DNA damage</keyword>
<dbReference type="PROSITE" id="PS51194">
    <property type="entry name" value="HELICASE_CTER"/>
    <property type="match status" value="1"/>
</dbReference>
<dbReference type="InterPro" id="IPR014001">
    <property type="entry name" value="Helicase_ATP-bd"/>
</dbReference>
<feature type="region of interest" description="Disordered" evidence="9">
    <location>
        <begin position="1284"/>
        <end position="1303"/>
    </location>
</feature>
<gene>
    <name evidence="12" type="ORF">G3T36_01505</name>
</gene>
<dbReference type="Pfam" id="PF23234">
    <property type="entry name" value="WHD_4th_Lhr"/>
    <property type="match status" value="1"/>
</dbReference>
<evidence type="ECO:0000256" key="2">
    <source>
        <dbReference type="ARBA" id="ARBA00022763"/>
    </source>
</evidence>
<dbReference type="Pfam" id="PF00271">
    <property type="entry name" value="Helicase_C"/>
    <property type="match status" value="1"/>
</dbReference>
<dbReference type="NCBIfam" id="NF007284">
    <property type="entry name" value="PRK09751.1"/>
    <property type="match status" value="1"/>
</dbReference>
<dbReference type="GO" id="GO:0004386">
    <property type="term" value="F:helicase activity"/>
    <property type="evidence" value="ECO:0007669"/>
    <property type="project" value="UniProtKB-KW"/>
</dbReference>
<dbReference type="PANTHER" id="PTHR47962:SF5">
    <property type="entry name" value="ATP-DEPENDENT HELICASE LHR-RELATED"/>
    <property type="match status" value="1"/>
</dbReference>
<dbReference type="GO" id="GO:0016887">
    <property type="term" value="F:ATP hydrolysis activity"/>
    <property type="evidence" value="ECO:0007669"/>
    <property type="project" value="TreeGrafter"/>
</dbReference>